<organism evidence="7 8">
    <name type="scientific">Ambrosia artemisiifolia</name>
    <name type="common">Common ragweed</name>
    <dbReference type="NCBI Taxonomy" id="4212"/>
    <lineage>
        <taxon>Eukaryota</taxon>
        <taxon>Viridiplantae</taxon>
        <taxon>Streptophyta</taxon>
        <taxon>Embryophyta</taxon>
        <taxon>Tracheophyta</taxon>
        <taxon>Spermatophyta</taxon>
        <taxon>Magnoliopsida</taxon>
        <taxon>eudicotyledons</taxon>
        <taxon>Gunneridae</taxon>
        <taxon>Pentapetalae</taxon>
        <taxon>asterids</taxon>
        <taxon>campanulids</taxon>
        <taxon>Asterales</taxon>
        <taxon>Asteraceae</taxon>
        <taxon>Asteroideae</taxon>
        <taxon>Heliantheae alliance</taxon>
        <taxon>Heliantheae</taxon>
        <taxon>Ambrosia</taxon>
    </lineage>
</organism>
<keyword evidence="3 5" id="KW-0195">Cyclin</keyword>
<dbReference type="Gene3D" id="1.10.472.10">
    <property type="entry name" value="Cyclin-like"/>
    <property type="match status" value="2"/>
</dbReference>
<sequence>MDPHTTFSLPNLMCEEDDSSSNQVKLKIIQPRSEDDHYIQSLIQRETKSIDYGCLCNDDNSNNWFKCARLDTVNWIFSIREILGFNLSTAYLSLTYFDRFNSRRIIDSGKEWAIQLLGIACLSLAAKMEEQTVPLLSQFKAQGYTFESSVIQRMELLVLTTLEWKMCGITPFAYLHYFVSKICDECDCNEVLVSKAIGFVVDFSKEVSLMDHRPSVVAMAAVLLACDDQLTRSTLECKIN</sequence>
<evidence type="ECO:0000256" key="3">
    <source>
        <dbReference type="ARBA" id="ARBA00023127"/>
    </source>
</evidence>
<dbReference type="InterPro" id="IPR013763">
    <property type="entry name" value="Cyclin-like_dom"/>
</dbReference>
<dbReference type="SUPFAM" id="SSF47954">
    <property type="entry name" value="Cyclin-like"/>
    <property type="match status" value="2"/>
</dbReference>
<dbReference type="CDD" id="cd20544">
    <property type="entry name" value="CYCLIN_AtCycD-like_rpt2"/>
    <property type="match status" value="1"/>
</dbReference>
<dbReference type="InterPro" id="IPR006671">
    <property type="entry name" value="Cyclin_N"/>
</dbReference>
<dbReference type="Proteomes" id="UP001206925">
    <property type="component" value="Unassembled WGS sequence"/>
</dbReference>
<dbReference type="EMBL" id="JAMZMK010011396">
    <property type="protein sequence ID" value="KAI7727360.1"/>
    <property type="molecule type" value="Genomic_DNA"/>
</dbReference>
<protein>
    <recommendedName>
        <fullName evidence="6">Cyclin-like domain-containing protein</fullName>
    </recommendedName>
</protein>
<dbReference type="PANTHER" id="PTHR10177">
    <property type="entry name" value="CYCLINS"/>
    <property type="match status" value="1"/>
</dbReference>
<keyword evidence="8" id="KW-1185">Reference proteome</keyword>
<comment type="caution">
    <text evidence="7">The sequence shown here is derived from an EMBL/GenBank/DDBJ whole genome shotgun (WGS) entry which is preliminary data.</text>
</comment>
<evidence type="ECO:0000256" key="1">
    <source>
        <dbReference type="ARBA" id="ARBA00009065"/>
    </source>
</evidence>
<feature type="domain" description="Cyclin-like" evidence="6">
    <location>
        <begin position="74"/>
        <end position="160"/>
    </location>
</feature>
<keyword evidence="2" id="KW-0132">Cell division</keyword>
<dbReference type="InterPro" id="IPR039361">
    <property type="entry name" value="Cyclin"/>
</dbReference>
<dbReference type="SMART" id="SM00385">
    <property type="entry name" value="CYCLIN"/>
    <property type="match status" value="1"/>
</dbReference>
<name>A0AAD5G3I1_AMBAR</name>
<dbReference type="GO" id="GO:0051301">
    <property type="term" value="P:cell division"/>
    <property type="evidence" value="ECO:0007669"/>
    <property type="project" value="UniProtKB-KW"/>
</dbReference>
<evidence type="ECO:0000256" key="2">
    <source>
        <dbReference type="ARBA" id="ARBA00022618"/>
    </source>
</evidence>
<feature type="non-terminal residue" evidence="7">
    <location>
        <position position="1"/>
    </location>
</feature>
<evidence type="ECO:0000256" key="5">
    <source>
        <dbReference type="RuleBase" id="RU000383"/>
    </source>
</evidence>
<evidence type="ECO:0000256" key="4">
    <source>
        <dbReference type="ARBA" id="ARBA00023306"/>
    </source>
</evidence>
<evidence type="ECO:0000313" key="8">
    <source>
        <dbReference type="Proteomes" id="UP001206925"/>
    </source>
</evidence>
<comment type="similarity">
    <text evidence="1">Belongs to the cyclin family. Cyclin D subfamily.</text>
</comment>
<accession>A0AAD5G3I1</accession>
<evidence type="ECO:0000313" key="7">
    <source>
        <dbReference type="EMBL" id="KAI7727360.1"/>
    </source>
</evidence>
<keyword evidence="4" id="KW-0131">Cell cycle</keyword>
<dbReference type="CDD" id="cd20543">
    <property type="entry name" value="CYCLIN_AtCycD-like_rpt1"/>
    <property type="match status" value="1"/>
</dbReference>
<evidence type="ECO:0000259" key="6">
    <source>
        <dbReference type="SMART" id="SM00385"/>
    </source>
</evidence>
<proteinExistence type="inferred from homology"/>
<gene>
    <name evidence="7" type="ORF">M8C21_003506</name>
</gene>
<dbReference type="AlphaFoldDB" id="A0AAD5G3I1"/>
<dbReference type="FunFam" id="1.10.472.10:FF:000069">
    <property type="entry name" value="Cyclin-D5-1"/>
    <property type="match status" value="1"/>
</dbReference>
<dbReference type="Pfam" id="PF00134">
    <property type="entry name" value="Cyclin_N"/>
    <property type="match status" value="1"/>
</dbReference>
<reference evidence="7" key="1">
    <citation type="submission" date="2022-06" db="EMBL/GenBank/DDBJ databases">
        <title>Uncovering the hologenomic basis of an extraordinary plant invasion.</title>
        <authorList>
            <person name="Bieker V.C."/>
            <person name="Martin M.D."/>
            <person name="Gilbert T."/>
            <person name="Hodgins K."/>
            <person name="Battlay P."/>
            <person name="Petersen B."/>
            <person name="Wilson J."/>
        </authorList>
    </citation>
    <scope>NUCLEOTIDE SEQUENCE</scope>
    <source>
        <strain evidence="7">AA19_3_7</strain>
        <tissue evidence="7">Leaf</tissue>
    </source>
</reference>
<dbReference type="InterPro" id="IPR036915">
    <property type="entry name" value="Cyclin-like_sf"/>
</dbReference>